<gene>
    <name evidence="1" type="ORF">SVIM_LOCUS65191</name>
</gene>
<dbReference type="EMBL" id="CAADRP010000269">
    <property type="protein sequence ID" value="VFU26015.1"/>
    <property type="molecule type" value="Genomic_DNA"/>
</dbReference>
<sequence length="89" mass="9887">MYLNQNFNKRIFAHSSLTLPPFLSPSILLSVQTTLPLTSGSFSLFLNSQLSNLDFLFLITLISPILKDNCFNQVHCRELVGLVAKEAGS</sequence>
<evidence type="ECO:0000313" key="1">
    <source>
        <dbReference type="EMBL" id="VFU26015.1"/>
    </source>
</evidence>
<name>A0A6N2KIE4_SALVM</name>
<accession>A0A6N2KIE4</accession>
<dbReference type="AlphaFoldDB" id="A0A6N2KIE4"/>
<protein>
    <submittedName>
        <fullName evidence="1">Uncharacterized protein</fullName>
    </submittedName>
</protein>
<proteinExistence type="predicted"/>
<organism evidence="1">
    <name type="scientific">Salix viminalis</name>
    <name type="common">Common osier</name>
    <name type="synonym">Basket willow</name>
    <dbReference type="NCBI Taxonomy" id="40686"/>
    <lineage>
        <taxon>Eukaryota</taxon>
        <taxon>Viridiplantae</taxon>
        <taxon>Streptophyta</taxon>
        <taxon>Embryophyta</taxon>
        <taxon>Tracheophyta</taxon>
        <taxon>Spermatophyta</taxon>
        <taxon>Magnoliopsida</taxon>
        <taxon>eudicotyledons</taxon>
        <taxon>Gunneridae</taxon>
        <taxon>Pentapetalae</taxon>
        <taxon>rosids</taxon>
        <taxon>fabids</taxon>
        <taxon>Malpighiales</taxon>
        <taxon>Salicaceae</taxon>
        <taxon>Saliceae</taxon>
        <taxon>Salix</taxon>
    </lineage>
</organism>
<reference evidence="1" key="1">
    <citation type="submission" date="2019-03" db="EMBL/GenBank/DDBJ databases">
        <authorList>
            <person name="Mank J."/>
            <person name="Almeida P."/>
        </authorList>
    </citation>
    <scope>NUCLEOTIDE SEQUENCE</scope>
    <source>
        <strain evidence="1">78183</strain>
    </source>
</reference>